<evidence type="ECO:0000313" key="4">
    <source>
        <dbReference type="RefSeq" id="XP_018840149.2"/>
    </source>
</evidence>
<dbReference type="Pfam" id="PF07967">
    <property type="entry name" value="zf-C3HC"/>
    <property type="match status" value="1"/>
</dbReference>
<keyword evidence="3" id="KW-1185">Reference proteome</keyword>
<dbReference type="GO" id="GO:0008270">
    <property type="term" value="F:zinc ion binding"/>
    <property type="evidence" value="ECO:0007669"/>
    <property type="project" value="InterPro"/>
</dbReference>
<dbReference type="InterPro" id="IPR012935">
    <property type="entry name" value="NuBaID_N"/>
</dbReference>
<gene>
    <name evidence="4" type="primary">LOC109005593</name>
</gene>
<organism evidence="3 4">
    <name type="scientific">Juglans regia</name>
    <name type="common">English walnut</name>
    <dbReference type="NCBI Taxonomy" id="51240"/>
    <lineage>
        <taxon>Eukaryota</taxon>
        <taxon>Viridiplantae</taxon>
        <taxon>Streptophyta</taxon>
        <taxon>Embryophyta</taxon>
        <taxon>Tracheophyta</taxon>
        <taxon>Spermatophyta</taxon>
        <taxon>Magnoliopsida</taxon>
        <taxon>eudicotyledons</taxon>
        <taxon>Gunneridae</taxon>
        <taxon>Pentapetalae</taxon>
        <taxon>rosids</taxon>
        <taxon>fabids</taxon>
        <taxon>Fagales</taxon>
        <taxon>Juglandaceae</taxon>
        <taxon>Juglans</taxon>
    </lineage>
</organism>
<dbReference type="STRING" id="51240.A0A2I4G8C3"/>
<evidence type="ECO:0000256" key="2">
    <source>
        <dbReference type="ARBA" id="ARBA00023242"/>
    </source>
</evidence>
<dbReference type="KEGG" id="jre:109005593"/>
<dbReference type="Proteomes" id="UP000235220">
    <property type="component" value="Chromosome 6"/>
</dbReference>
<dbReference type="FunCoup" id="A0A2I4G8C3">
    <property type="interactions" value="3381"/>
</dbReference>
<keyword evidence="2" id="KW-0539">Nucleus</keyword>
<evidence type="ECO:0000256" key="1">
    <source>
        <dbReference type="ARBA" id="ARBA00004123"/>
    </source>
</evidence>
<dbReference type="RefSeq" id="XP_018840149.2">
    <property type="nucleotide sequence ID" value="XM_018984604.2"/>
</dbReference>
<sequence>MAEDSEKRFHSIMDKLFYAPKSVPSSSRKRPNTSSALPLMDLKRRGVIVEGSQQQSSASAGTSQAPLCRPWDRGDLMKRLATFKSMTWFAKPKVVSAVNCARRGWVNVDMDIIACEACGARLLFSTPSSWTQQQVEKAALVFSLKLDNGHKLLCPWIDNACDEALARFPPMTPPVLVDKYRERCSALLEISALPVISSSAIEWMRSPQLELFLEQSSMQECGDGSAVSYPVEYLDNECNAESANLYYQAQKLISLCGWEYRSLPYVVNSKDGAYQSAEKSSKVTSSHIVTSRQNPSVNLESASIKEIMEADENANVSTRVQSDPNSVVLDCKLCGASVGLWAFSTISRPMELLRLVGYIDVNRENDYGTHDSGSVASNGAISLKERPANLNLTIAGGPLPTGQNFKATISLPVIGRNLRARFSYDSEFRDRIGAKQEGIQSDSQNKNMFQEKNDHTENTPGEQIVRQELGLIESEKHHDGLGSSIGNDQILCLSHDISEKGEALGKENNNKMLLEATSLSGQEGSSPGVGMQDSTKENLIESTENVVQSSCQNGKCPENLDNAIPDISAAEDPSSSQIIDPSVVAPEANVTSRNGENSKDESSAMVASSNCSLQQLSGTDIQNKESSLATRCMQTSENNEFFTCPTGKNLKRVRSDKAMEFDPIRQHRHFCPWITSTDNGAPGWQQTLSALLRQKGLSPLPRNSPSAFTIEVDDPIASVRRLFMSPPAKRTKMSPPSS</sequence>
<comment type="subcellular location">
    <subcellularLocation>
        <location evidence="1">Nucleus</location>
    </subcellularLocation>
</comment>
<reference evidence="4" key="1">
    <citation type="submission" date="2025-08" db="UniProtKB">
        <authorList>
            <consortium name="RefSeq"/>
        </authorList>
    </citation>
    <scope>IDENTIFICATION</scope>
    <source>
        <tissue evidence="4">Leaves</tissue>
    </source>
</reference>
<name>A0A2I4G8C3_JUGRE</name>
<accession>A0A2I4G8C3</accession>
<dbReference type="OrthoDB" id="614844at2759"/>
<dbReference type="PANTHER" id="PTHR15835:SF6">
    <property type="entry name" value="ZINC FINGER C3HC-TYPE PROTEIN 1"/>
    <property type="match status" value="1"/>
</dbReference>
<dbReference type="Gramene" id="Jr06_13680_p1">
    <property type="protein sequence ID" value="cds.Jr06_13680_p1"/>
    <property type="gene ID" value="Jr06_13680"/>
</dbReference>
<proteinExistence type="predicted"/>
<evidence type="ECO:0000313" key="3">
    <source>
        <dbReference type="Proteomes" id="UP000235220"/>
    </source>
</evidence>
<dbReference type="PANTHER" id="PTHR15835">
    <property type="entry name" value="NUCLEAR-INTERACTING PARTNER OF ALK"/>
    <property type="match status" value="1"/>
</dbReference>
<dbReference type="GeneID" id="109005593"/>
<protein>
    <submittedName>
        <fullName evidence="4">Uncharacterized protein LOC109005593 isoform X1</fullName>
    </submittedName>
</protein>
<dbReference type="GO" id="GO:0005634">
    <property type="term" value="C:nucleus"/>
    <property type="evidence" value="ECO:0000318"/>
    <property type="project" value="GO_Central"/>
</dbReference>
<dbReference type="AlphaFoldDB" id="A0A2I4G8C3"/>